<gene>
    <name evidence="1" type="ORF">Pint_02417</name>
</gene>
<dbReference type="Proteomes" id="UP001163603">
    <property type="component" value="Chromosome 1"/>
</dbReference>
<comment type="caution">
    <text evidence="1">The sequence shown here is derived from an EMBL/GenBank/DDBJ whole genome shotgun (WGS) entry which is preliminary data.</text>
</comment>
<organism evidence="1 2">
    <name type="scientific">Pistacia integerrima</name>
    <dbReference type="NCBI Taxonomy" id="434235"/>
    <lineage>
        <taxon>Eukaryota</taxon>
        <taxon>Viridiplantae</taxon>
        <taxon>Streptophyta</taxon>
        <taxon>Embryophyta</taxon>
        <taxon>Tracheophyta</taxon>
        <taxon>Spermatophyta</taxon>
        <taxon>Magnoliopsida</taxon>
        <taxon>eudicotyledons</taxon>
        <taxon>Gunneridae</taxon>
        <taxon>Pentapetalae</taxon>
        <taxon>rosids</taxon>
        <taxon>malvids</taxon>
        <taxon>Sapindales</taxon>
        <taxon>Anacardiaceae</taxon>
        <taxon>Pistacia</taxon>
    </lineage>
</organism>
<sequence length="644" mass="72212">MAPAFTTSISDLPDVILSNIFASITDTRSRNSLSLVSQKFHLLERISRTSLTLRGNARYLFLIPNGFRSVTNLDLSLLSPWGHSLLSSSLPSDLLLAQRLRQAFPSVTSITLYCRSPATLQILLPQWPRLSHVKLVRWHQRPQSDIGADFYPLFEQCKSLTSLDVSSFYYWTEDLPPVLQAFPNISSNLTHLNLLTTSFMEGFKSQEIQDITAACPNLNKFLVACMFDPRYIGFVGDETLLAIATNCPKLSLLHLADTSSLANLRGDPENARISRGTLIQFFNSLPLLEEFVLDVCKNVRDSGFALEVLKSKCPNLKALKLGQFHGICLAIGWQLDGVALCGRLESLSVKNCGDMTDMGLIAIGKGCCRLAKFEVEGCKNITVRGLRTMACLLRKTLVQVGISCCKNLDAVASCRALEPIRDRIQKLHIDCVWNGVNGNGSWCKTWESLKSLSVWIEVGELLTPLPKVGLDDCPNLEEIFIKVEGDSRRRYKPSEQAFGLGCLAVYSRLSRMKLDCGETIGFALTAPSGQMDLSLWERFFLKGIGELRLNELDYWPPQDRDVNHRSLSLPAVALLAQCSTLRKLFIHGTAHEHFMMFLPEIPNLRDVQLREDYYPAPETDMSTEMRVDSCCRFEDALNRKRIDD</sequence>
<reference evidence="2" key="1">
    <citation type="journal article" date="2023" name="G3 (Bethesda)">
        <title>Genome assembly and association tests identify interacting loci associated with vigor, precocity, and sex in interspecific pistachio rootstocks.</title>
        <authorList>
            <person name="Palmer W."/>
            <person name="Jacygrad E."/>
            <person name="Sagayaradj S."/>
            <person name="Cavanaugh K."/>
            <person name="Han R."/>
            <person name="Bertier L."/>
            <person name="Beede B."/>
            <person name="Kafkas S."/>
            <person name="Golino D."/>
            <person name="Preece J."/>
            <person name="Michelmore R."/>
        </authorList>
    </citation>
    <scope>NUCLEOTIDE SEQUENCE [LARGE SCALE GENOMIC DNA]</scope>
</reference>
<dbReference type="EMBL" id="CM047736">
    <property type="protein sequence ID" value="KAJ0053244.1"/>
    <property type="molecule type" value="Genomic_DNA"/>
</dbReference>
<evidence type="ECO:0000313" key="2">
    <source>
        <dbReference type="Proteomes" id="UP001163603"/>
    </source>
</evidence>
<protein>
    <submittedName>
        <fullName evidence="1">Uncharacterized protein</fullName>
    </submittedName>
</protein>
<evidence type="ECO:0000313" key="1">
    <source>
        <dbReference type="EMBL" id="KAJ0053244.1"/>
    </source>
</evidence>
<keyword evidence="2" id="KW-1185">Reference proteome</keyword>
<name>A0ACC0ZJQ9_9ROSI</name>
<accession>A0ACC0ZJQ9</accession>
<proteinExistence type="predicted"/>